<reference evidence="4" key="1">
    <citation type="submission" date="2006-12" db="EMBL/GenBank/DDBJ databases">
        <title>Complete sequence of chromosome 1 of Verminephrobacter eiseniae EF01-2.</title>
        <authorList>
            <person name="Copeland A."/>
            <person name="Lucas S."/>
            <person name="Lapidus A."/>
            <person name="Barry K."/>
            <person name="Detter J.C."/>
            <person name="Glavina del Rio T."/>
            <person name="Dalin E."/>
            <person name="Tice H."/>
            <person name="Pitluck S."/>
            <person name="Chertkov O."/>
            <person name="Brettin T."/>
            <person name="Bruce D."/>
            <person name="Han C."/>
            <person name="Tapia R."/>
            <person name="Gilna P."/>
            <person name="Schmutz J."/>
            <person name="Larimer F."/>
            <person name="Land M."/>
            <person name="Hauser L."/>
            <person name="Kyrpides N."/>
            <person name="Kim E."/>
            <person name="Stahl D."/>
            <person name="Richardson P."/>
        </authorList>
    </citation>
    <scope>NUCLEOTIDE SEQUENCE [LARGE SCALE GENOMIC DNA]</scope>
    <source>
        <strain evidence="4">EF01-2</strain>
    </source>
</reference>
<dbReference type="InterPro" id="IPR006094">
    <property type="entry name" value="Oxid_FAD_bind_N"/>
</dbReference>
<dbReference type="Gene3D" id="3.30.43.10">
    <property type="entry name" value="Uridine Diphospho-n-acetylenolpyruvylglucosamine Reductase, domain 2"/>
    <property type="match status" value="1"/>
</dbReference>
<dbReference type="InterPro" id="IPR016166">
    <property type="entry name" value="FAD-bd_PCMH"/>
</dbReference>
<dbReference type="STRING" id="391735.Veis_0959"/>
<dbReference type="eggNOG" id="COG0277">
    <property type="taxonomic scope" value="Bacteria"/>
</dbReference>
<proteinExistence type="predicted"/>
<evidence type="ECO:0000313" key="3">
    <source>
        <dbReference type="EMBL" id="ABM56737.1"/>
    </source>
</evidence>
<gene>
    <name evidence="3" type="ordered locus">Veis_0959</name>
</gene>
<dbReference type="GO" id="GO:0004458">
    <property type="term" value="F:D-lactate dehydrogenase (cytochrome) activity"/>
    <property type="evidence" value="ECO:0007669"/>
    <property type="project" value="TreeGrafter"/>
</dbReference>
<feature type="domain" description="FAD-binding PCMH-type" evidence="2">
    <location>
        <begin position="53"/>
        <end position="238"/>
    </location>
</feature>
<dbReference type="GO" id="GO:1903457">
    <property type="term" value="P:lactate catabolic process"/>
    <property type="evidence" value="ECO:0007669"/>
    <property type="project" value="TreeGrafter"/>
</dbReference>
<name>A1WGI0_VEREI</name>
<dbReference type="Proteomes" id="UP000000374">
    <property type="component" value="Chromosome"/>
</dbReference>
<evidence type="ECO:0000313" key="4">
    <source>
        <dbReference type="Proteomes" id="UP000000374"/>
    </source>
</evidence>
<dbReference type="InterPro" id="IPR016167">
    <property type="entry name" value="FAD-bd_PCMH_sub1"/>
</dbReference>
<dbReference type="InterPro" id="IPR036318">
    <property type="entry name" value="FAD-bd_PCMH-like_sf"/>
</dbReference>
<dbReference type="EMBL" id="CP000542">
    <property type="protein sequence ID" value="ABM56737.1"/>
    <property type="molecule type" value="Genomic_DNA"/>
</dbReference>
<dbReference type="PROSITE" id="PS51387">
    <property type="entry name" value="FAD_PCMH"/>
    <property type="match status" value="1"/>
</dbReference>
<keyword evidence="4" id="KW-1185">Reference proteome</keyword>
<accession>A1WGI0</accession>
<dbReference type="InterPro" id="IPR016169">
    <property type="entry name" value="FAD-bd_PCMH_sub2"/>
</dbReference>
<keyword evidence="1" id="KW-0274">FAD</keyword>
<protein>
    <submittedName>
        <fullName evidence="3">FAD linked oxidase domain protein</fullName>
    </submittedName>
</protein>
<evidence type="ECO:0000259" key="2">
    <source>
        <dbReference type="PROSITE" id="PS51387"/>
    </source>
</evidence>
<dbReference type="PANTHER" id="PTHR11748:SF114">
    <property type="entry name" value="ARYL-ALCOHOL OXIDASE VANILLYL-ALCOHOL OXIDASE (AFU_ORTHOLOGUE AFUA_3G09500)-RELATED"/>
    <property type="match status" value="1"/>
</dbReference>
<dbReference type="KEGG" id="vei:Veis_0959"/>
<dbReference type="Pfam" id="PF01565">
    <property type="entry name" value="FAD_binding_4"/>
    <property type="match status" value="1"/>
</dbReference>
<dbReference type="AlphaFoldDB" id="A1WGI0"/>
<dbReference type="HOGENOM" id="CLU_1069374_0_0_4"/>
<dbReference type="Gene3D" id="3.30.465.10">
    <property type="match status" value="1"/>
</dbReference>
<organism evidence="3 4">
    <name type="scientific">Verminephrobacter eiseniae (strain EF01-2)</name>
    <dbReference type="NCBI Taxonomy" id="391735"/>
    <lineage>
        <taxon>Bacteria</taxon>
        <taxon>Pseudomonadati</taxon>
        <taxon>Pseudomonadota</taxon>
        <taxon>Betaproteobacteria</taxon>
        <taxon>Burkholderiales</taxon>
        <taxon>Comamonadaceae</taxon>
        <taxon>Verminephrobacter</taxon>
    </lineage>
</organism>
<dbReference type="SUPFAM" id="SSF56176">
    <property type="entry name" value="FAD-binding/transporter-associated domain-like"/>
    <property type="match status" value="1"/>
</dbReference>
<dbReference type="PANTHER" id="PTHR11748">
    <property type="entry name" value="D-LACTATE DEHYDROGENASE"/>
    <property type="match status" value="1"/>
</dbReference>
<keyword evidence="1" id="KW-0285">Flavoprotein</keyword>
<dbReference type="GO" id="GO:0008720">
    <property type="term" value="F:D-lactate dehydrogenase (NAD+) activity"/>
    <property type="evidence" value="ECO:0007669"/>
    <property type="project" value="TreeGrafter"/>
</dbReference>
<dbReference type="GO" id="GO:0071949">
    <property type="term" value="F:FAD binding"/>
    <property type="evidence" value="ECO:0007669"/>
    <property type="project" value="InterPro"/>
</dbReference>
<sequence>MSMTNQREEPAGLSASMLSLDEVRQVVGDSNITRADVDAGQQGENVRRNVSLFRPRDVRAVIRPGSVQEIQAIVRIFHGNNPPAGLHAISTGRNWGLGSAEPATDDVVTVDLGRMNSVRRVDCDAGYAVIEPGVTQLCLAEALDGTNRMLNVTASSGHTSVIGNALERGVGLRRQRTEDLLGLEIVLPDGELARVGWWPEQTKRTAANPYGLGPSLLHLFTQSNLGIVAAAVVSLLPRPESQRVLRLKFPCARRCRRAVF</sequence>
<evidence type="ECO:0000256" key="1">
    <source>
        <dbReference type="ARBA" id="ARBA00022827"/>
    </source>
</evidence>